<name>A0AAF0BHD8_9PROT</name>
<dbReference type="Proteomes" id="UP001217500">
    <property type="component" value="Chromosome"/>
</dbReference>
<proteinExistence type="predicted"/>
<feature type="chain" id="PRO_5042116029" description="SPOR domain-containing protein" evidence="2">
    <location>
        <begin position="27"/>
        <end position="271"/>
    </location>
</feature>
<evidence type="ECO:0000313" key="3">
    <source>
        <dbReference type="EMBL" id="WCL54208.1"/>
    </source>
</evidence>
<accession>A0AAF0BHD8</accession>
<feature type="region of interest" description="Disordered" evidence="1">
    <location>
        <begin position="141"/>
        <end position="188"/>
    </location>
</feature>
<sequence>MRGRFTISVVALLVSAGLGIGGAAGAAPKAIPKAIAKPFCEGDYEAAAAALSASGNTDIASRFYAAYIAELLGHGGRIRPLYMALASSDDRTPVALSCSGKSILPVNEAASGRLTVIAFALRSMDAAVGVPFKLHRGLPETKPVRVPSAPATAATPTPAKSSSPKPVAPKPDRPAPSPSIEVTAPASHDPNGRWFAHLVSFFEAAEAAESVKGEIRRYPALAGMFDTMQVTAKGRDTWRVGVRTSDWSDADRLCVAVRASGDYCRVIDTAN</sequence>
<keyword evidence="4" id="KW-1185">Reference proteome</keyword>
<keyword evidence="2" id="KW-0732">Signal</keyword>
<dbReference type="RefSeq" id="WP_289503927.1">
    <property type="nucleotide sequence ID" value="NZ_CP116805.1"/>
</dbReference>
<gene>
    <name evidence="3" type="ORF">PH603_00355</name>
</gene>
<dbReference type="KEGG" id="gso:PH603_00355"/>
<feature type="compositionally biased region" description="Pro residues" evidence="1">
    <location>
        <begin position="166"/>
        <end position="177"/>
    </location>
</feature>
<feature type="signal peptide" evidence="2">
    <location>
        <begin position="1"/>
        <end position="26"/>
    </location>
</feature>
<dbReference type="AlphaFoldDB" id="A0AAF0BHD8"/>
<protein>
    <recommendedName>
        <fullName evidence="5">SPOR domain-containing protein</fullName>
    </recommendedName>
</protein>
<reference evidence="3" key="1">
    <citation type="submission" date="2023-01" db="EMBL/GenBank/DDBJ databases">
        <title>The genome sequence of Kordiimonadaceae bacterium 6D33.</title>
        <authorList>
            <person name="Liu Y."/>
        </authorList>
    </citation>
    <scope>NUCLEOTIDE SEQUENCE</scope>
    <source>
        <strain evidence="3">6D33</strain>
    </source>
</reference>
<organism evidence="3 4">
    <name type="scientific">Gimibacter soli</name>
    <dbReference type="NCBI Taxonomy" id="3024400"/>
    <lineage>
        <taxon>Bacteria</taxon>
        <taxon>Pseudomonadati</taxon>
        <taxon>Pseudomonadota</taxon>
        <taxon>Alphaproteobacteria</taxon>
        <taxon>Kordiimonadales</taxon>
        <taxon>Temperatibacteraceae</taxon>
        <taxon>Gimibacter</taxon>
    </lineage>
</organism>
<evidence type="ECO:0000256" key="1">
    <source>
        <dbReference type="SAM" id="MobiDB-lite"/>
    </source>
</evidence>
<dbReference type="EMBL" id="CP116805">
    <property type="protein sequence ID" value="WCL54208.1"/>
    <property type="molecule type" value="Genomic_DNA"/>
</dbReference>
<evidence type="ECO:0000313" key="4">
    <source>
        <dbReference type="Proteomes" id="UP001217500"/>
    </source>
</evidence>
<evidence type="ECO:0000256" key="2">
    <source>
        <dbReference type="SAM" id="SignalP"/>
    </source>
</evidence>
<evidence type="ECO:0008006" key="5">
    <source>
        <dbReference type="Google" id="ProtNLM"/>
    </source>
</evidence>
<feature type="compositionally biased region" description="Low complexity" evidence="1">
    <location>
        <begin position="144"/>
        <end position="165"/>
    </location>
</feature>